<dbReference type="Proteomes" id="UP000622687">
    <property type="component" value="Unassembled WGS sequence"/>
</dbReference>
<keyword evidence="2" id="KW-1185">Reference proteome</keyword>
<protein>
    <submittedName>
        <fullName evidence="1">Uncharacterized protein</fullName>
    </submittedName>
</protein>
<comment type="caution">
    <text evidence="1">The sequence shown here is derived from an EMBL/GenBank/DDBJ whole genome shotgun (WGS) entry which is preliminary data.</text>
</comment>
<proteinExistence type="predicted"/>
<dbReference type="EMBL" id="JAEEGB010000013">
    <property type="protein sequence ID" value="MBI6873441.1"/>
    <property type="molecule type" value="Genomic_DNA"/>
</dbReference>
<sequence length="61" mass="7243">MIRYGKVRFFILISLLIKLDNVYNRKLRTEGKKLLIDYSGIFQIAINLDITEITFENNCEM</sequence>
<evidence type="ECO:0000313" key="1">
    <source>
        <dbReference type="EMBL" id="MBI6873441.1"/>
    </source>
</evidence>
<dbReference type="AlphaFoldDB" id="A0A934HS16"/>
<evidence type="ECO:0000313" key="2">
    <source>
        <dbReference type="Proteomes" id="UP000622687"/>
    </source>
</evidence>
<accession>A0A934HS16</accession>
<organism evidence="1 2">
    <name type="scientific">Clostridium aciditolerans</name>
    <dbReference type="NCBI Taxonomy" id="339861"/>
    <lineage>
        <taxon>Bacteria</taxon>
        <taxon>Bacillati</taxon>
        <taxon>Bacillota</taxon>
        <taxon>Clostridia</taxon>
        <taxon>Eubacteriales</taxon>
        <taxon>Clostridiaceae</taxon>
        <taxon>Clostridium</taxon>
    </lineage>
</organism>
<reference evidence="1" key="1">
    <citation type="submission" date="2020-12" db="EMBL/GenBank/DDBJ databases">
        <title>Clostridium thailandense sp. nov., a novel acetogenic bacterium isolated from peat land soil in Thailand.</title>
        <authorList>
            <person name="Chaikitkaew S."/>
            <person name="Birkeland N.K."/>
        </authorList>
    </citation>
    <scope>NUCLEOTIDE SEQUENCE</scope>
    <source>
        <strain evidence="1">DSM 17425</strain>
    </source>
</reference>
<gene>
    <name evidence="1" type="ORF">I6U51_12090</name>
</gene>
<dbReference type="RefSeq" id="WP_211142859.1">
    <property type="nucleotide sequence ID" value="NZ_JAEEGB010000013.1"/>
</dbReference>
<name>A0A934HS16_9CLOT</name>